<feature type="transmembrane region" description="Helical" evidence="7">
    <location>
        <begin position="231"/>
        <end position="249"/>
    </location>
</feature>
<feature type="domain" description="ABC transmembrane type-1" evidence="8">
    <location>
        <begin position="60"/>
        <end position="250"/>
    </location>
</feature>
<feature type="transmembrane region" description="Helical" evidence="7">
    <location>
        <begin position="98"/>
        <end position="119"/>
    </location>
</feature>
<dbReference type="GO" id="GO:0005886">
    <property type="term" value="C:plasma membrane"/>
    <property type="evidence" value="ECO:0007669"/>
    <property type="project" value="UniProtKB-SubCell"/>
</dbReference>
<dbReference type="EMBL" id="BOQE01000001">
    <property type="protein sequence ID" value="GIM46583.1"/>
    <property type="molecule type" value="Genomic_DNA"/>
</dbReference>
<keyword evidence="4 7" id="KW-0812">Transmembrane</keyword>
<feature type="transmembrane region" description="Helical" evidence="7">
    <location>
        <begin position="131"/>
        <end position="151"/>
    </location>
</feature>
<dbReference type="CDD" id="cd06261">
    <property type="entry name" value="TM_PBP2"/>
    <property type="match status" value="1"/>
</dbReference>
<comment type="similarity">
    <text evidence="7">Belongs to the binding-protein-dependent transport system permease family.</text>
</comment>
<dbReference type="PANTHER" id="PTHR32243:SF52">
    <property type="entry name" value="ABC TRANSPORTER PERMEASE PROTEIN"/>
    <property type="match status" value="1"/>
</dbReference>
<dbReference type="InterPro" id="IPR035906">
    <property type="entry name" value="MetI-like_sf"/>
</dbReference>
<dbReference type="Proteomes" id="UP001057291">
    <property type="component" value="Unassembled WGS sequence"/>
</dbReference>
<dbReference type="Gene3D" id="1.10.3720.10">
    <property type="entry name" value="MetI-like"/>
    <property type="match status" value="1"/>
</dbReference>
<evidence type="ECO:0000256" key="1">
    <source>
        <dbReference type="ARBA" id="ARBA00004651"/>
    </source>
</evidence>
<name>A0AAV4LFP2_9BACL</name>
<feature type="transmembrane region" description="Helical" evidence="7">
    <location>
        <begin position="59"/>
        <end position="86"/>
    </location>
</feature>
<comment type="caution">
    <text evidence="9">The sequence shown here is derived from an EMBL/GenBank/DDBJ whole genome shotgun (WGS) entry which is preliminary data.</text>
</comment>
<evidence type="ECO:0000313" key="9">
    <source>
        <dbReference type="EMBL" id="GIM46583.1"/>
    </source>
</evidence>
<dbReference type="InterPro" id="IPR050901">
    <property type="entry name" value="BP-dep_ABC_trans_perm"/>
</dbReference>
<dbReference type="Pfam" id="PF00528">
    <property type="entry name" value="BPD_transp_1"/>
    <property type="match status" value="1"/>
</dbReference>
<proteinExistence type="inferred from homology"/>
<organism evidence="9 10">
    <name type="scientific">Collibacillus ludicampi</name>
    <dbReference type="NCBI Taxonomy" id="2771369"/>
    <lineage>
        <taxon>Bacteria</taxon>
        <taxon>Bacillati</taxon>
        <taxon>Bacillota</taxon>
        <taxon>Bacilli</taxon>
        <taxon>Bacillales</taxon>
        <taxon>Alicyclobacillaceae</taxon>
        <taxon>Collibacillus</taxon>
    </lineage>
</organism>
<reference evidence="9" key="1">
    <citation type="journal article" date="2023" name="Int. J. Syst. Evol. Microbiol.">
        <title>Collibacillus ludicampi gen. nov., sp. nov., a new soil bacterium of the family Alicyclobacillaceae.</title>
        <authorList>
            <person name="Jojima T."/>
            <person name="Ioku Y."/>
            <person name="Fukuta Y."/>
            <person name="Shirasaka N."/>
            <person name="Matsumura Y."/>
            <person name="Mori M."/>
        </authorList>
    </citation>
    <scope>NUCLEOTIDE SEQUENCE</scope>
    <source>
        <strain evidence="9">TP075</strain>
    </source>
</reference>
<feature type="transmembrane region" description="Helical" evidence="7">
    <location>
        <begin position="7"/>
        <end position="26"/>
    </location>
</feature>
<sequence>MISAASVYVLTFLYILPLLWLLLAAFKTRAEMFKIPPVIFPHKINIDNFIYVLKDSSPYFLNSLIASVCSTFLALLLAIPAAYSLARYNIKRSKDIELWILSTKMMPPIAVIIPLFIIFQKVGIFDTLVGLILLYTAFNLPFAVWILISFFKKVPREIEEAAKIDGCNLIQILMFIGIPLVRSGIAVVVIFSIIWTWNDLLFGLIMTQNAAKTLPVALASYANTLDIKWELMAALAVLQTLPVVIITFLSQRHIVSGLTFGGVEK</sequence>
<evidence type="ECO:0000313" key="10">
    <source>
        <dbReference type="Proteomes" id="UP001057291"/>
    </source>
</evidence>
<dbReference type="PANTHER" id="PTHR32243">
    <property type="entry name" value="MALTOSE TRANSPORT SYSTEM PERMEASE-RELATED"/>
    <property type="match status" value="1"/>
</dbReference>
<gene>
    <name evidence="9" type="ORF">DNHGIG_21320</name>
</gene>
<dbReference type="PROSITE" id="PS50928">
    <property type="entry name" value="ABC_TM1"/>
    <property type="match status" value="1"/>
</dbReference>
<protein>
    <submittedName>
        <fullName evidence="9">Mannitol ABC transporter permease</fullName>
    </submittedName>
</protein>
<dbReference type="InterPro" id="IPR000515">
    <property type="entry name" value="MetI-like"/>
</dbReference>
<comment type="subcellular location">
    <subcellularLocation>
        <location evidence="1 7">Cell membrane</location>
        <topology evidence="1 7">Multi-pass membrane protein</topology>
    </subcellularLocation>
</comment>
<evidence type="ECO:0000256" key="6">
    <source>
        <dbReference type="ARBA" id="ARBA00023136"/>
    </source>
</evidence>
<keyword evidence="3" id="KW-1003">Cell membrane</keyword>
<dbReference type="AlphaFoldDB" id="A0AAV4LFP2"/>
<evidence type="ECO:0000256" key="4">
    <source>
        <dbReference type="ARBA" id="ARBA00022692"/>
    </source>
</evidence>
<keyword evidence="6 7" id="KW-0472">Membrane</keyword>
<evidence type="ECO:0000256" key="3">
    <source>
        <dbReference type="ARBA" id="ARBA00022475"/>
    </source>
</evidence>
<evidence type="ECO:0000256" key="5">
    <source>
        <dbReference type="ARBA" id="ARBA00022989"/>
    </source>
</evidence>
<dbReference type="GO" id="GO:0055085">
    <property type="term" value="P:transmembrane transport"/>
    <property type="evidence" value="ECO:0007669"/>
    <property type="project" value="InterPro"/>
</dbReference>
<feature type="transmembrane region" description="Helical" evidence="7">
    <location>
        <begin position="172"/>
        <end position="197"/>
    </location>
</feature>
<evidence type="ECO:0000256" key="2">
    <source>
        <dbReference type="ARBA" id="ARBA00022448"/>
    </source>
</evidence>
<accession>A0AAV4LFP2</accession>
<evidence type="ECO:0000259" key="8">
    <source>
        <dbReference type="PROSITE" id="PS50928"/>
    </source>
</evidence>
<keyword evidence="5 7" id="KW-1133">Transmembrane helix</keyword>
<keyword evidence="2 7" id="KW-0813">Transport</keyword>
<dbReference type="SUPFAM" id="SSF161098">
    <property type="entry name" value="MetI-like"/>
    <property type="match status" value="1"/>
</dbReference>
<keyword evidence="10" id="KW-1185">Reference proteome</keyword>
<evidence type="ECO:0000256" key="7">
    <source>
        <dbReference type="RuleBase" id="RU363032"/>
    </source>
</evidence>